<keyword evidence="2" id="KW-1185">Reference proteome</keyword>
<evidence type="ECO:0000313" key="1">
    <source>
        <dbReference type="EMBL" id="CAG8839811.1"/>
    </source>
</evidence>
<gene>
    <name evidence="1" type="ORF">GMARGA_LOCUS34617</name>
</gene>
<reference evidence="1 2" key="1">
    <citation type="submission" date="2021-06" db="EMBL/GenBank/DDBJ databases">
        <authorList>
            <person name="Kallberg Y."/>
            <person name="Tangrot J."/>
            <person name="Rosling A."/>
        </authorList>
    </citation>
    <scope>NUCLEOTIDE SEQUENCE [LARGE SCALE GENOMIC DNA]</scope>
    <source>
        <strain evidence="1 2">120-4 pot B 10/14</strain>
    </source>
</reference>
<feature type="non-terminal residue" evidence="1">
    <location>
        <position position="1"/>
    </location>
</feature>
<comment type="caution">
    <text evidence="1">The sequence shown here is derived from an EMBL/GenBank/DDBJ whole genome shotgun (WGS) entry which is preliminary data.</text>
</comment>
<proteinExistence type="predicted"/>
<sequence>NLAIMYNMCNIIPHPEEILDGEIMNRLATVNERVGTITGLYILDRIIAAAEQGFLFQQTSQTITNKQLMAYLLHLTSIEQHICGVQTE</sequence>
<protein>
    <submittedName>
        <fullName evidence="1">1994_t:CDS:1</fullName>
    </submittedName>
</protein>
<dbReference type="Proteomes" id="UP000789901">
    <property type="component" value="Unassembled WGS sequence"/>
</dbReference>
<organism evidence="1 2">
    <name type="scientific">Gigaspora margarita</name>
    <dbReference type="NCBI Taxonomy" id="4874"/>
    <lineage>
        <taxon>Eukaryota</taxon>
        <taxon>Fungi</taxon>
        <taxon>Fungi incertae sedis</taxon>
        <taxon>Mucoromycota</taxon>
        <taxon>Glomeromycotina</taxon>
        <taxon>Glomeromycetes</taxon>
        <taxon>Diversisporales</taxon>
        <taxon>Gigasporaceae</taxon>
        <taxon>Gigaspora</taxon>
    </lineage>
</organism>
<dbReference type="EMBL" id="CAJVQB010061299">
    <property type="protein sequence ID" value="CAG8839811.1"/>
    <property type="molecule type" value="Genomic_DNA"/>
</dbReference>
<name>A0ABN7WT53_GIGMA</name>
<accession>A0ABN7WT53</accession>
<evidence type="ECO:0000313" key="2">
    <source>
        <dbReference type="Proteomes" id="UP000789901"/>
    </source>
</evidence>
<feature type="non-terminal residue" evidence="1">
    <location>
        <position position="88"/>
    </location>
</feature>